<dbReference type="Proteomes" id="UP000199663">
    <property type="component" value="Unassembled WGS sequence"/>
</dbReference>
<evidence type="ECO:0000313" key="2">
    <source>
        <dbReference type="EMBL" id="SDZ18795.1"/>
    </source>
</evidence>
<keyword evidence="1" id="KW-0732">Signal</keyword>
<name>A0A1H3R0E9_9BACT</name>
<proteinExistence type="predicted"/>
<evidence type="ECO:0000256" key="1">
    <source>
        <dbReference type="SAM" id="SignalP"/>
    </source>
</evidence>
<evidence type="ECO:0000313" key="3">
    <source>
        <dbReference type="Proteomes" id="UP000199663"/>
    </source>
</evidence>
<keyword evidence="3" id="KW-1185">Reference proteome</keyword>
<feature type="signal peptide" evidence="1">
    <location>
        <begin position="1"/>
        <end position="20"/>
    </location>
</feature>
<protein>
    <recommendedName>
        <fullName evidence="4">FecR family protein</fullName>
    </recommendedName>
</protein>
<accession>A0A1H3R0E9</accession>
<organism evidence="2 3">
    <name type="scientific">Rhodonellum ikkaensis</name>
    <dbReference type="NCBI Taxonomy" id="336829"/>
    <lineage>
        <taxon>Bacteria</taxon>
        <taxon>Pseudomonadati</taxon>
        <taxon>Bacteroidota</taxon>
        <taxon>Cytophagia</taxon>
        <taxon>Cytophagales</taxon>
        <taxon>Cytophagaceae</taxon>
        <taxon>Rhodonellum</taxon>
    </lineage>
</organism>
<evidence type="ECO:0008006" key="4">
    <source>
        <dbReference type="Google" id="ProtNLM"/>
    </source>
</evidence>
<gene>
    <name evidence="2" type="ORF">SAMN05444412_10795</name>
</gene>
<sequence>MKSILPLVFFLFAVVFNTNAQINAVWSIPKQELIFGDKQAEMAKMWIDPGFRFADIEFQDKSFRVFFHRNKPILKKARIVDNETQMEVARGRGDFFWGSARFIFETGENIKVLRKRNPNGYEIIGPYGTLFKVENHGISPVKIFNEKDFLAQAFFIFDRIKDTQTPPAEVIMQMNPIPAY</sequence>
<dbReference type="EMBL" id="FNQC01000007">
    <property type="protein sequence ID" value="SDZ18795.1"/>
    <property type="molecule type" value="Genomic_DNA"/>
</dbReference>
<feature type="chain" id="PRO_5046135485" description="FecR family protein" evidence="1">
    <location>
        <begin position="21"/>
        <end position="180"/>
    </location>
</feature>
<comment type="caution">
    <text evidence="2">The sequence shown here is derived from an EMBL/GenBank/DDBJ whole genome shotgun (WGS) entry which is preliminary data.</text>
</comment>
<dbReference type="RefSeq" id="WP_019597701.1">
    <property type="nucleotide sequence ID" value="NZ_FNQC01000007.1"/>
</dbReference>
<reference evidence="2 3" key="1">
    <citation type="submission" date="2016-10" db="EMBL/GenBank/DDBJ databases">
        <authorList>
            <person name="Varghese N."/>
            <person name="Submissions S."/>
        </authorList>
    </citation>
    <scope>NUCLEOTIDE SEQUENCE [LARGE SCALE GENOMIC DNA]</scope>
    <source>
        <strain evidence="2 3">DSM 17997</strain>
    </source>
</reference>